<proteinExistence type="predicted"/>
<dbReference type="AlphaFoldDB" id="A0A1I6R1L0"/>
<dbReference type="STRING" id="306541.SAMN05421668_10526"/>
<keyword evidence="4" id="KW-1185">Reference proteome</keyword>
<dbReference type="EMBL" id="BJWJ01000004">
    <property type="protein sequence ID" value="GEM03662.1"/>
    <property type="molecule type" value="Genomic_DNA"/>
</dbReference>
<evidence type="ECO:0000313" key="3">
    <source>
        <dbReference type="Proteomes" id="UP000199139"/>
    </source>
</evidence>
<evidence type="ECO:0000313" key="1">
    <source>
        <dbReference type="EMBL" id="GEM03662.1"/>
    </source>
</evidence>
<dbReference type="InterPro" id="IPR038735">
    <property type="entry name" value="MSMEG_1276-like_NTP-PPase_dom"/>
</dbReference>
<evidence type="ECO:0000313" key="4">
    <source>
        <dbReference type="Proteomes" id="UP000321773"/>
    </source>
</evidence>
<dbReference type="EMBL" id="FPAI01000005">
    <property type="protein sequence ID" value="SFS58553.1"/>
    <property type="molecule type" value="Genomic_DNA"/>
</dbReference>
<dbReference type="Proteomes" id="UP000199139">
    <property type="component" value="Unassembled WGS sequence"/>
</dbReference>
<dbReference type="RefSeq" id="WP_062321544.1">
    <property type="nucleotide sequence ID" value="NZ_BJWJ01000004.1"/>
</dbReference>
<dbReference type="Proteomes" id="UP000321773">
    <property type="component" value="Unassembled WGS sequence"/>
</dbReference>
<organism evidence="2 3">
    <name type="scientific">Halolactibacillus miurensis</name>
    <dbReference type="NCBI Taxonomy" id="306541"/>
    <lineage>
        <taxon>Bacteria</taxon>
        <taxon>Bacillati</taxon>
        <taxon>Bacillota</taxon>
        <taxon>Bacilli</taxon>
        <taxon>Bacillales</taxon>
        <taxon>Bacillaceae</taxon>
        <taxon>Halolactibacillus</taxon>
    </lineage>
</organism>
<dbReference type="CDD" id="cd11532">
    <property type="entry name" value="NTP-PPase_COG4997"/>
    <property type="match status" value="1"/>
</dbReference>
<sequence length="113" mass="13059">MPIHNKLVRDKIPEIIEKAGKTFETKILDNENYIKELETKLIEEFNEYLSANTKSDKLEELADMMELIKAFAEVNDGSLAEVEDLRQDKASKRGGFNERIYLVEVHDDNNKAD</sequence>
<reference evidence="1 4" key="2">
    <citation type="submission" date="2019-07" db="EMBL/GenBank/DDBJ databases">
        <title>Whole genome shotgun sequence of Halolactibacillus miurensis NBRC 100873.</title>
        <authorList>
            <person name="Hosoyama A."/>
            <person name="Uohara A."/>
            <person name="Ohji S."/>
            <person name="Ichikawa N."/>
        </authorList>
    </citation>
    <scope>NUCLEOTIDE SEQUENCE [LARGE SCALE GENOMIC DNA]</scope>
    <source>
        <strain evidence="1 4">NBRC 100873</strain>
    </source>
</reference>
<protein>
    <submittedName>
        <fullName evidence="1">Phosphoribosyl-ATP pyrophosphohydrolase</fullName>
    </submittedName>
    <submittedName>
        <fullName evidence="2">Predicted house-cleaning noncanonical NTP pyrophosphatase, all-alpha NTP-PPase (MazG) superfamily</fullName>
    </submittedName>
</protein>
<gene>
    <name evidence="1" type="ORF">HMI01_06500</name>
    <name evidence="2" type="ORF">SAMN05421668_10526</name>
</gene>
<accession>A0A1I6R1L0</accession>
<name>A0A1I6R1L0_9BACI</name>
<reference evidence="2 3" key="1">
    <citation type="submission" date="2016-10" db="EMBL/GenBank/DDBJ databases">
        <authorList>
            <person name="de Groot N.N."/>
        </authorList>
    </citation>
    <scope>NUCLEOTIDE SEQUENCE [LARGE SCALE GENOMIC DNA]</scope>
    <source>
        <strain evidence="2 3">DSM 17074</strain>
    </source>
</reference>
<dbReference type="OrthoDB" id="9813491at2"/>
<evidence type="ECO:0000313" key="2">
    <source>
        <dbReference type="EMBL" id="SFS58553.1"/>
    </source>
</evidence>